<proteinExistence type="predicted"/>
<evidence type="ECO:0000256" key="1">
    <source>
        <dbReference type="SAM" id="MobiDB-lite"/>
    </source>
</evidence>
<sequence>MARCRVGNVTRRSGSLIVWHPRRGLCPSQSGLLISGKEATSTEDGFDTPSDPYPLRACDISLPPLFGSKEKSSPQLPGSHADERRKGWSTLGAARAYETTTSARHSPALHCVLKVAKVKGNMLPVRKLQSILAAASCRACELCGVEDALTAADRPQPPGSHADERRKGWSTLGAARAYETTTSARCLAGTPRANPAPPLPSELICANSGACGGNAFKVRHLRLQRTACLGLPSLSTTLLVSLTWWPSAFVPTLVGLTPDQRRRVSEAKNPGPRRRAGQPRNLRVDGDLESQPLQSASLLFLGTSAWTSFLGWVSLFLSVDLLGLFASCPVLAAMVLRAYGNYCSGGTKHTFRLTLVGAQRELPLLKGSLAPAWELLSRWEAVVRAPDPAA</sequence>
<reference evidence="3 4" key="1">
    <citation type="submission" date="2016-02" db="EMBL/GenBank/DDBJ databases">
        <title>Genome analysis of coral dinoflagellate symbionts highlights evolutionary adaptations to a symbiotic lifestyle.</title>
        <authorList>
            <person name="Aranda M."/>
            <person name="Li Y."/>
            <person name="Liew Y.J."/>
            <person name="Baumgarten S."/>
            <person name="Simakov O."/>
            <person name="Wilson M."/>
            <person name="Piel J."/>
            <person name="Ashoor H."/>
            <person name="Bougouffa S."/>
            <person name="Bajic V.B."/>
            <person name="Ryu T."/>
            <person name="Ravasi T."/>
            <person name="Bayer T."/>
            <person name="Micklem G."/>
            <person name="Kim H."/>
            <person name="Bhak J."/>
            <person name="Lajeunesse T.C."/>
            <person name="Voolstra C.R."/>
        </authorList>
    </citation>
    <scope>NUCLEOTIDE SEQUENCE [LARGE SCALE GENOMIC DNA]</scope>
    <source>
        <strain evidence="3 4">CCMP2467</strain>
    </source>
</reference>
<accession>A0A1Q9DK73</accession>
<name>A0A1Q9DK73_SYMMI</name>
<feature type="transmembrane region" description="Helical" evidence="2">
    <location>
        <begin position="309"/>
        <end position="336"/>
    </location>
</feature>
<organism evidence="3 4">
    <name type="scientific">Symbiodinium microadriaticum</name>
    <name type="common">Dinoflagellate</name>
    <name type="synonym">Zooxanthella microadriatica</name>
    <dbReference type="NCBI Taxonomy" id="2951"/>
    <lineage>
        <taxon>Eukaryota</taxon>
        <taxon>Sar</taxon>
        <taxon>Alveolata</taxon>
        <taxon>Dinophyceae</taxon>
        <taxon>Suessiales</taxon>
        <taxon>Symbiodiniaceae</taxon>
        <taxon>Symbiodinium</taxon>
    </lineage>
</organism>
<evidence type="ECO:0000256" key="2">
    <source>
        <dbReference type="SAM" id="Phobius"/>
    </source>
</evidence>
<keyword evidence="2" id="KW-0812">Transmembrane</keyword>
<evidence type="ECO:0000313" key="3">
    <source>
        <dbReference type="EMBL" id="OLP95561.1"/>
    </source>
</evidence>
<gene>
    <name evidence="3" type="ORF">AK812_SmicGene22290</name>
</gene>
<feature type="region of interest" description="Disordered" evidence="1">
    <location>
        <begin position="261"/>
        <end position="285"/>
    </location>
</feature>
<protein>
    <submittedName>
        <fullName evidence="3">Uncharacterized protein</fullName>
    </submittedName>
</protein>
<keyword evidence="4" id="KW-1185">Reference proteome</keyword>
<feature type="transmembrane region" description="Helical" evidence="2">
    <location>
        <begin position="226"/>
        <end position="245"/>
    </location>
</feature>
<comment type="caution">
    <text evidence="3">The sequence shown here is derived from an EMBL/GenBank/DDBJ whole genome shotgun (WGS) entry which is preliminary data.</text>
</comment>
<keyword evidence="2" id="KW-0472">Membrane</keyword>
<evidence type="ECO:0000313" key="4">
    <source>
        <dbReference type="Proteomes" id="UP000186817"/>
    </source>
</evidence>
<dbReference type="Proteomes" id="UP000186817">
    <property type="component" value="Unassembled WGS sequence"/>
</dbReference>
<dbReference type="AlphaFoldDB" id="A0A1Q9DK73"/>
<keyword evidence="2" id="KW-1133">Transmembrane helix</keyword>
<dbReference type="EMBL" id="LSRX01000499">
    <property type="protein sequence ID" value="OLP95561.1"/>
    <property type="molecule type" value="Genomic_DNA"/>
</dbReference>